<comment type="caution">
    <text evidence="1">The sequence shown here is derived from an EMBL/GenBank/DDBJ whole genome shotgun (WGS) entry which is preliminary data.</text>
</comment>
<dbReference type="EMBL" id="CAJRAF010000001">
    <property type="protein sequence ID" value="CAG4995432.1"/>
    <property type="molecule type" value="Genomic_DNA"/>
</dbReference>
<sequence length="39" mass="4667">MMLEELPQICRFMFYFLNFLTKKRLEFKALKLSLLGGPV</sequence>
<protein>
    <submittedName>
        <fullName evidence="1">Uncharacterized protein</fullName>
    </submittedName>
</protein>
<reference evidence="1" key="1">
    <citation type="submission" date="2021-04" db="EMBL/GenBank/DDBJ databases">
        <authorList>
            <person name="Rodrigo-Torres L."/>
            <person name="Arahal R. D."/>
            <person name="Lucena T."/>
        </authorList>
    </citation>
    <scope>NUCLEOTIDE SEQUENCE</scope>
    <source>
        <strain evidence="1">CECT 9275</strain>
    </source>
</reference>
<keyword evidence="2" id="KW-1185">Reference proteome</keyword>
<accession>A0A916NB98</accession>
<organism evidence="1 2">
    <name type="scientific">Dyadobacter helix</name>
    <dbReference type="NCBI Taxonomy" id="2822344"/>
    <lineage>
        <taxon>Bacteria</taxon>
        <taxon>Pseudomonadati</taxon>
        <taxon>Bacteroidota</taxon>
        <taxon>Cytophagia</taxon>
        <taxon>Cytophagales</taxon>
        <taxon>Spirosomataceae</taxon>
        <taxon>Dyadobacter</taxon>
    </lineage>
</organism>
<evidence type="ECO:0000313" key="1">
    <source>
        <dbReference type="EMBL" id="CAG4995432.1"/>
    </source>
</evidence>
<gene>
    <name evidence="1" type="ORF">DYBT9275_01636</name>
</gene>
<proteinExistence type="predicted"/>
<dbReference type="Proteomes" id="UP000680038">
    <property type="component" value="Unassembled WGS sequence"/>
</dbReference>
<name>A0A916NB98_9BACT</name>
<evidence type="ECO:0000313" key="2">
    <source>
        <dbReference type="Proteomes" id="UP000680038"/>
    </source>
</evidence>
<dbReference type="AlphaFoldDB" id="A0A916NB98"/>